<gene>
    <name evidence="4" type="ORF">GCM10022211_06820</name>
</gene>
<evidence type="ECO:0000256" key="2">
    <source>
        <dbReference type="PROSITE-ProRule" id="PRU00703"/>
    </source>
</evidence>
<accession>A0ABP7RM47</accession>
<evidence type="ECO:0000313" key="5">
    <source>
        <dbReference type="Proteomes" id="UP001501310"/>
    </source>
</evidence>
<dbReference type="CDD" id="cd04623">
    <property type="entry name" value="CBS_pair_bac_euk"/>
    <property type="match status" value="1"/>
</dbReference>
<dbReference type="Proteomes" id="UP001501310">
    <property type="component" value="Unassembled WGS sequence"/>
</dbReference>
<keyword evidence="1 2" id="KW-0129">CBS domain</keyword>
<dbReference type="InterPro" id="IPR044725">
    <property type="entry name" value="CBSX3_CBS_dom"/>
</dbReference>
<reference evidence="5" key="1">
    <citation type="journal article" date="2019" name="Int. J. Syst. Evol. Microbiol.">
        <title>The Global Catalogue of Microorganisms (GCM) 10K type strain sequencing project: providing services to taxonomists for standard genome sequencing and annotation.</title>
        <authorList>
            <consortium name="The Broad Institute Genomics Platform"/>
            <consortium name="The Broad Institute Genome Sequencing Center for Infectious Disease"/>
            <person name="Wu L."/>
            <person name="Ma J."/>
        </authorList>
    </citation>
    <scope>NUCLEOTIDE SEQUENCE [LARGE SCALE GENOMIC DNA]</scope>
    <source>
        <strain evidence="5">JCM 16603</strain>
    </source>
</reference>
<organism evidence="4 5">
    <name type="scientific">Sphingomonas humi</name>
    <dbReference type="NCBI Taxonomy" id="335630"/>
    <lineage>
        <taxon>Bacteria</taxon>
        <taxon>Pseudomonadati</taxon>
        <taxon>Pseudomonadota</taxon>
        <taxon>Alphaproteobacteria</taxon>
        <taxon>Sphingomonadales</taxon>
        <taxon>Sphingomonadaceae</taxon>
        <taxon>Sphingomonas</taxon>
    </lineage>
</organism>
<proteinExistence type="predicted"/>
<keyword evidence="5" id="KW-1185">Reference proteome</keyword>
<dbReference type="Gene3D" id="3.10.580.10">
    <property type="entry name" value="CBS-domain"/>
    <property type="match status" value="1"/>
</dbReference>
<dbReference type="SMART" id="SM00116">
    <property type="entry name" value="CBS"/>
    <property type="match status" value="2"/>
</dbReference>
<dbReference type="SUPFAM" id="SSF54631">
    <property type="entry name" value="CBS-domain pair"/>
    <property type="match status" value="1"/>
</dbReference>
<name>A0ABP7RM47_9SPHN</name>
<evidence type="ECO:0000256" key="1">
    <source>
        <dbReference type="ARBA" id="ARBA00023122"/>
    </source>
</evidence>
<evidence type="ECO:0000259" key="3">
    <source>
        <dbReference type="PROSITE" id="PS51371"/>
    </source>
</evidence>
<dbReference type="PANTHER" id="PTHR43080:SF2">
    <property type="entry name" value="CBS DOMAIN-CONTAINING PROTEIN"/>
    <property type="match status" value="1"/>
</dbReference>
<dbReference type="PANTHER" id="PTHR43080">
    <property type="entry name" value="CBS DOMAIN-CONTAINING PROTEIN CBSX3, MITOCHONDRIAL"/>
    <property type="match status" value="1"/>
</dbReference>
<dbReference type="InterPro" id="IPR000644">
    <property type="entry name" value="CBS_dom"/>
</dbReference>
<dbReference type="EMBL" id="BAAAZD010000001">
    <property type="protein sequence ID" value="GAA3999465.1"/>
    <property type="molecule type" value="Genomic_DNA"/>
</dbReference>
<dbReference type="Pfam" id="PF00571">
    <property type="entry name" value="CBS"/>
    <property type="match status" value="2"/>
</dbReference>
<dbReference type="PROSITE" id="PS51371">
    <property type="entry name" value="CBS"/>
    <property type="match status" value="2"/>
</dbReference>
<comment type="caution">
    <text evidence="4">The sequence shown here is derived from an EMBL/GenBank/DDBJ whole genome shotgun (WGS) entry which is preliminary data.</text>
</comment>
<protein>
    <submittedName>
        <fullName evidence="4">CBS domain-containing protein</fullName>
    </submittedName>
</protein>
<sequence>MTIAAVLSDKGRDVATITPEASLAAAAGELTRHKIGALVVIDGEGAVVGVLSERDIVSCLAKHGDQQLGERRVSDAMTAPAITVAADERVLSALALMTARRIRHLPVMRDGSLAGIVSIGDLVKYRIDHIEREAEAMRSYIQSA</sequence>
<evidence type="ECO:0000313" key="4">
    <source>
        <dbReference type="EMBL" id="GAA3999465.1"/>
    </source>
</evidence>
<dbReference type="InterPro" id="IPR046342">
    <property type="entry name" value="CBS_dom_sf"/>
</dbReference>
<feature type="domain" description="CBS" evidence="3">
    <location>
        <begin position="77"/>
        <end position="132"/>
    </location>
</feature>
<dbReference type="RefSeq" id="WP_344708754.1">
    <property type="nucleotide sequence ID" value="NZ_BAAAZD010000001.1"/>
</dbReference>
<dbReference type="InterPro" id="IPR051257">
    <property type="entry name" value="Diverse_CBS-Domain"/>
</dbReference>
<feature type="domain" description="CBS" evidence="3">
    <location>
        <begin position="10"/>
        <end position="66"/>
    </location>
</feature>